<evidence type="ECO:0000256" key="6">
    <source>
        <dbReference type="ARBA" id="ARBA00023136"/>
    </source>
</evidence>
<evidence type="ECO:0000256" key="3">
    <source>
        <dbReference type="ARBA" id="ARBA00022679"/>
    </source>
</evidence>
<evidence type="ECO:0000313" key="10">
    <source>
        <dbReference type="Proteomes" id="UP001305414"/>
    </source>
</evidence>
<evidence type="ECO:0000256" key="7">
    <source>
        <dbReference type="ARBA" id="ARBA00023180"/>
    </source>
</evidence>
<evidence type="ECO:0000256" key="2">
    <source>
        <dbReference type="ARBA" id="ARBA00022676"/>
    </source>
</evidence>
<dbReference type="InterPro" id="IPR029044">
    <property type="entry name" value="Nucleotide-diphossugar_trans"/>
</dbReference>
<evidence type="ECO:0000313" key="9">
    <source>
        <dbReference type="EMBL" id="KAK5631100.1"/>
    </source>
</evidence>
<name>A0AAN7YZ90_9PEZI</name>
<evidence type="ECO:0000256" key="8">
    <source>
        <dbReference type="SAM" id="Phobius"/>
    </source>
</evidence>
<keyword evidence="10" id="KW-1185">Reference proteome</keyword>
<reference evidence="9 10" key="1">
    <citation type="submission" date="2023-10" db="EMBL/GenBank/DDBJ databases">
        <title>Draft genome sequence of Xylaria bambusicola isolate GMP-LS, the root and basal stem rot pathogen of sugarcane in Indonesia.</title>
        <authorList>
            <person name="Selvaraj P."/>
            <person name="Muralishankar V."/>
            <person name="Muruganantham S."/>
            <person name="Sp S."/>
            <person name="Haryani S."/>
            <person name="Lau K.J.X."/>
            <person name="Naqvi N.I."/>
        </authorList>
    </citation>
    <scope>NUCLEOTIDE SEQUENCE [LARGE SCALE GENOMIC DNA]</scope>
    <source>
        <strain evidence="9">GMP-LS</strain>
    </source>
</reference>
<keyword evidence="5 8" id="KW-1133">Transmembrane helix</keyword>
<evidence type="ECO:0000256" key="5">
    <source>
        <dbReference type="ARBA" id="ARBA00022989"/>
    </source>
</evidence>
<keyword evidence="2" id="KW-0328">Glycosyltransferase</keyword>
<evidence type="ECO:0008006" key="11">
    <source>
        <dbReference type="Google" id="ProtNLM"/>
    </source>
</evidence>
<comment type="caution">
    <text evidence="9">The sequence shown here is derived from an EMBL/GenBank/DDBJ whole genome shotgun (WGS) entry which is preliminary data.</text>
</comment>
<dbReference type="GO" id="GO:0016020">
    <property type="term" value="C:membrane"/>
    <property type="evidence" value="ECO:0007669"/>
    <property type="project" value="UniProtKB-SubCell"/>
</dbReference>
<evidence type="ECO:0000256" key="4">
    <source>
        <dbReference type="ARBA" id="ARBA00022692"/>
    </source>
</evidence>
<protein>
    <recommendedName>
        <fullName evidence="11">Glycosyltransferase 2-like domain-containing protein</fullName>
    </recommendedName>
</protein>
<proteinExistence type="predicted"/>
<keyword evidence="4 8" id="KW-0812">Transmembrane</keyword>
<evidence type="ECO:0000256" key="1">
    <source>
        <dbReference type="ARBA" id="ARBA00004370"/>
    </source>
</evidence>
<feature type="transmembrane region" description="Helical" evidence="8">
    <location>
        <begin position="357"/>
        <end position="377"/>
    </location>
</feature>
<sequence length="430" mass="49308">MFSVAYFILLEDFFRGLVERRLMHQYISQYTPFPLPSPSSRLFNTSDVSIIVPTVGFEPSQFSRALISWLSNKPLEVIVVTTHRECTRTQALLNSEPIQAAVNETGLRLLTVAVANKRTQLVCGINEAKGRIIALVDDDAFWIQEILINLLAPFQVEDVGLVGGPIESYVPSERKDSAVITGWEVAALRARSKREGGNKAFYMRDGSTNFTVSGATMLLRSEILKEPVFQTEFTGETFMGQRMNSGDDSFITRWMLFQHLREDRKGGAKWRLGMQITPEATVFTALIPDRKFAEQMKRWLRTGLRFRLMCLLSDPGLRNFWRTTPYMCRKMVEAMFNPLLTLVWYLCYFKIFRAHPLAALLIALYYFYGLVSSYVAFGRQFPYARNKIWAAILLDRFAMVSDWYSWATLAQENWASRKGVDVETGEICCR</sequence>
<organism evidence="9 10">
    <name type="scientific">Xylaria bambusicola</name>
    <dbReference type="NCBI Taxonomy" id="326684"/>
    <lineage>
        <taxon>Eukaryota</taxon>
        <taxon>Fungi</taxon>
        <taxon>Dikarya</taxon>
        <taxon>Ascomycota</taxon>
        <taxon>Pezizomycotina</taxon>
        <taxon>Sordariomycetes</taxon>
        <taxon>Xylariomycetidae</taxon>
        <taxon>Xylariales</taxon>
        <taxon>Xylariaceae</taxon>
        <taxon>Xylaria</taxon>
    </lineage>
</organism>
<dbReference type="InterPro" id="IPR052427">
    <property type="entry name" value="Glycosyltrans_GT2/GT47"/>
</dbReference>
<keyword evidence="7" id="KW-0325">Glycoprotein</keyword>
<dbReference type="Pfam" id="PF13641">
    <property type="entry name" value="Glyco_tranf_2_3"/>
    <property type="match status" value="1"/>
</dbReference>
<dbReference type="SUPFAM" id="SSF53448">
    <property type="entry name" value="Nucleotide-diphospho-sugar transferases"/>
    <property type="match status" value="1"/>
</dbReference>
<accession>A0AAN7YZ90</accession>
<keyword evidence="6 8" id="KW-0472">Membrane</keyword>
<gene>
    <name evidence="9" type="ORF">RRF57_006815</name>
</gene>
<comment type="subcellular location">
    <subcellularLocation>
        <location evidence="1">Membrane</location>
    </subcellularLocation>
</comment>
<keyword evidence="3" id="KW-0808">Transferase</keyword>
<dbReference type="GO" id="GO:0016757">
    <property type="term" value="F:glycosyltransferase activity"/>
    <property type="evidence" value="ECO:0007669"/>
    <property type="project" value="UniProtKB-KW"/>
</dbReference>
<dbReference type="EMBL" id="JAWHQM010000018">
    <property type="protein sequence ID" value="KAK5631100.1"/>
    <property type="molecule type" value="Genomic_DNA"/>
</dbReference>
<dbReference type="AlphaFoldDB" id="A0AAN7YZ90"/>
<dbReference type="PANTHER" id="PTHR47844:SF1">
    <property type="entry name" value="EXOSTOSIN-LIKE 2"/>
    <property type="match status" value="1"/>
</dbReference>
<dbReference type="PANTHER" id="PTHR47844">
    <property type="entry name" value="SYNTHASE CPS1, PUTATIVE (AFU_ORTHOLOGUE AFUA_7G02500)-RELATED"/>
    <property type="match status" value="1"/>
</dbReference>
<dbReference type="Gene3D" id="3.90.550.10">
    <property type="entry name" value="Spore Coat Polysaccharide Biosynthesis Protein SpsA, Chain A"/>
    <property type="match status" value="1"/>
</dbReference>
<dbReference type="Proteomes" id="UP001305414">
    <property type="component" value="Unassembled WGS sequence"/>
</dbReference>